<evidence type="ECO:0000256" key="5">
    <source>
        <dbReference type="SAM" id="Phobius"/>
    </source>
</evidence>
<keyword evidence="7" id="KW-1185">Reference proteome</keyword>
<feature type="transmembrane region" description="Helical" evidence="5">
    <location>
        <begin position="431"/>
        <end position="449"/>
    </location>
</feature>
<dbReference type="GO" id="GO:0022857">
    <property type="term" value="F:transmembrane transporter activity"/>
    <property type="evidence" value="ECO:0007669"/>
    <property type="project" value="InterPro"/>
</dbReference>
<name>A0A2I3SND0_PANTR</name>
<evidence type="ECO:0000313" key="7">
    <source>
        <dbReference type="Proteomes" id="UP000002277"/>
    </source>
</evidence>
<dbReference type="Proteomes" id="UP000002277">
    <property type="component" value="Chromosome 16"/>
</dbReference>
<dbReference type="Pfam" id="PF00083">
    <property type="entry name" value="Sugar_tr"/>
    <property type="match status" value="1"/>
</dbReference>
<feature type="transmembrane region" description="Helical" evidence="5">
    <location>
        <begin position="134"/>
        <end position="151"/>
    </location>
</feature>
<feature type="transmembrane region" description="Helical" evidence="5">
    <location>
        <begin position="461"/>
        <end position="482"/>
    </location>
</feature>
<dbReference type="InterPro" id="IPR005828">
    <property type="entry name" value="MFS_sugar_transport-like"/>
</dbReference>
<reference evidence="6 7" key="1">
    <citation type="journal article" date="2005" name="Nature">
        <title>Initial sequence of the chimpanzee genome and comparison with the human genome.</title>
        <authorList>
            <consortium name="Chimpanzee sequencing and analysis consortium"/>
        </authorList>
    </citation>
    <scope>NUCLEOTIDE SEQUENCE [LARGE SCALE GENOMIC DNA]</scope>
</reference>
<keyword evidence="2 5" id="KW-0812">Transmembrane</keyword>
<dbReference type="SUPFAM" id="SSF103473">
    <property type="entry name" value="MFS general substrate transporter"/>
    <property type="match status" value="1"/>
</dbReference>
<dbReference type="GO" id="GO:0016020">
    <property type="term" value="C:membrane"/>
    <property type="evidence" value="ECO:0007669"/>
    <property type="project" value="UniProtKB-SubCell"/>
</dbReference>
<protein>
    <recommendedName>
        <fullName evidence="8">Solute carrier family 22 member 31</fullName>
    </recommendedName>
</protein>
<feature type="transmembrane region" description="Helical" evidence="5">
    <location>
        <begin position="158"/>
        <end position="178"/>
    </location>
</feature>
<dbReference type="InterPro" id="IPR036259">
    <property type="entry name" value="MFS_trans_sf"/>
</dbReference>
<reference evidence="6" key="2">
    <citation type="submission" date="2025-08" db="UniProtKB">
        <authorList>
            <consortium name="Ensembl"/>
        </authorList>
    </citation>
    <scope>IDENTIFICATION</scope>
</reference>
<dbReference type="EMBL" id="AACZ04004902">
    <property type="status" value="NOT_ANNOTATED_CDS"/>
    <property type="molecule type" value="Genomic_DNA"/>
</dbReference>
<accession>A0A2I3SND0</accession>
<dbReference type="InParanoid" id="A0A2I3SND0"/>
<dbReference type="OMA" id="ASWVPCI"/>
<organism evidence="6 7">
    <name type="scientific">Pan troglodytes</name>
    <name type="common">Chimpanzee</name>
    <dbReference type="NCBI Taxonomy" id="9598"/>
    <lineage>
        <taxon>Eukaryota</taxon>
        <taxon>Metazoa</taxon>
        <taxon>Chordata</taxon>
        <taxon>Craniata</taxon>
        <taxon>Vertebrata</taxon>
        <taxon>Euteleostomi</taxon>
        <taxon>Mammalia</taxon>
        <taxon>Eutheria</taxon>
        <taxon>Euarchontoglires</taxon>
        <taxon>Primates</taxon>
        <taxon>Haplorrhini</taxon>
        <taxon>Catarrhini</taxon>
        <taxon>Hominidae</taxon>
        <taxon>Pan</taxon>
    </lineage>
</organism>
<reference evidence="6" key="3">
    <citation type="submission" date="2025-09" db="UniProtKB">
        <authorList>
            <consortium name="Ensembl"/>
        </authorList>
    </citation>
    <scope>IDENTIFICATION</scope>
</reference>
<dbReference type="GeneTree" id="ENSGT00940000162670"/>
<feature type="transmembrane region" description="Helical" evidence="5">
    <location>
        <begin position="184"/>
        <end position="203"/>
    </location>
</feature>
<dbReference type="Gene3D" id="1.20.1250.20">
    <property type="entry name" value="MFS general substrate transporter like domains"/>
    <property type="match status" value="2"/>
</dbReference>
<dbReference type="PANTHER" id="PTHR24064">
    <property type="entry name" value="SOLUTE CARRIER FAMILY 22 MEMBER"/>
    <property type="match status" value="1"/>
</dbReference>
<feature type="transmembrane region" description="Helical" evidence="5">
    <location>
        <begin position="244"/>
        <end position="266"/>
    </location>
</feature>
<proteinExistence type="predicted"/>
<sequence>MEQEARVLRAAGGFGRARRLLASASWVPCIVLGLVLSSEELLTAHPAPHCRPDPTLLPSALRALRGPALLDAAIPRLGPTRAPAEALGVLSPSYLAPLTRAPRPSSWASCSGAAAGPTWNLVCGDGWKVPLEQVSHLLGWLLGCVVLGAGCDRFGRRAVFVASLVLTTGLGASEALAASFPTLLVLRLLHGGTLAGALLALYLARLELCDPPHRLAFSVGAGLFSVAGTLLLPGLAALVQDWRLLQGLGALMSGLLLLFWGFPALFPESPCWLLATGQVARARKILWRFAEASGVDPEDSSLEENSLATELAMLSAGSPQPRYHSLLGLLRTQVTWRNGLILGFRLGSCTIPRGGFALSPQLLVPNISTATFSWRPLRRQSLVFLLLTADCVWIARSVAGVLLWLTVLVPTLVSLWLLLSFSAAEVFPTVIRGAGLGLVLGAGFLGQAAGPLDTLHGRQGFFLQQVVFASLAVLALLCVLLLPESRSRGLPQSLQDADRLRRSPLLRGCPRQDHLPLLPPSNSCWAGHTPEQH</sequence>
<evidence type="ECO:0000313" key="6">
    <source>
        <dbReference type="Ensembl" id="ENSPTRP00000078428.1"/>
    </source>
</evidence>
<evidence type="ECO:0000256" key="1">
    <source>
        <dbReference type="ARBA" id="ARBA00004141"/>
    </source>
</evidence>
<dbReference type="Ensembl" id="ENSPTRT00000088780.1">
    <property type="protein sequence ID" value="ENSPTRP00000078428.1"/>
    <property type="gene ID" value="ENSPTRG00000049767.1"/>
</dbReference>
<keyword evidence="4 5" id="KW-0472">Membrane</keyword>
<dbReference type="AlphaFoldDB" id="A0A2I3SND0"/>
<evidence type="ECO:0000256" key="3">
    <source>
        <dbReference type="ARBA" id="ARBA00022989"/>
    </source>
</evidence>
<comment type="subcellular location">
    <subcellularLocation>
        <location evidence="1">Membrane</location>
        <topology evidence="1">Multi-pass membrane protein</topology>
    </subcellularLocation>
</comment>
<feature type="transmembrane region" description="Helical" evidence="5">
    <location>
        <begin position="377"/>
        <end position="395"/>
    </location>
</feature>
<dbReference type="Bgee" id="ENSPTRG00000049767">
    <property type="expression patterns" value="Expressed in cerebellar cortex and 3 other cell types or tissues"/>
</dbReference>
<feature type="transmembrane region" description="Helical" evidence="5">
    <location>
        <begin position="215"/>
        <end position="238"/>
    </location>
</feature>
<dbReference type="FunCoup" id="A0A2I3SND0">
    <property type="interactions" value="2"/>
</dbReference>
<keyword evidence="3 5" id="KW-1133">Transmembrane helix</keyword>
<evidence type="ECO:0000256" key="2">
    <source>
        <dbReference type="ARBA" id="ARBA00022692"/>
    </source>
</evidence>
<feature type="transmembrane region" description="Helical" evidence="5">
    <location>
        <begin position="401"/>
        <end position="419"/>
    </location>
</feature>
<evidence type="ECO:0008006" key="8">
    <source>
        <dbReference type="Google" id="ProtNLM"/>
    </source>
</evidence>
<evidence type="ECO:0000256" key="4">
    <source>
        <dbReference type="ARBA" id="ARBA00023136"/>
    </source>
</evidence>
<feature type="transmembrane region" description="Helical" evidence="5">
    <location>
        <begin position="20"/>
        <end position="38"/>
    </location>
</feature>